<keyword evidence="2" id="KW-1185">Reference proteome</keyword>
<accession>A0A8T0HR42</accession>
<dbReference type="EMBL" id="CM026426">
    <property type="protein sequence ID" value="KAG0573267.1"/>
    <property type="molecule type" value="Genomic_DNA"/>
</dbReference>
<reference evidence="1" key="1">
    <citation type="submission" date="2020-06" db="EMBL/GenBank/DDBJ databases">
        <title>WGS assembly of Ceratodon purpureus strain R40.</title>
        <authorList>
            <person name="Carey S.B."/>
            <person name="Jenkins J."/>
            <person name="Shu S."/>
            <person name="Lovell J.T."/>
            <person name="Sreedasyam A."/>
            <person name="Maumus F."/>
            <person name="Tiley G.P."/>
            <person name="Fernandez-Pozo N."/>
            <person name="Barry K."/>
            <person name="Chen C."/>
            <person name="Wang M."/>
            <person name="Lipzen A."/>
            <person name="Daum C."/>
            <person name="Saski C.A."/>
            <person name="Payton A.C."/>
            <person name="Mcbreen J.C."/>
            <person name="Conrad R.E."/>
            <person name="Kollar L.M."/>
            <person name="Olsson S."/>
            <person name="Huttunen S."/>
            <person name="Landis J.B."/>
            <person name="Wickett N.J."/>
            <person name="Johnson M.G."/>
            <person name="Rensing S.A."/>
            <person name="Grimwood J."/>
            <person name="Schmutz J."/>
            <person name="Mcdaniel S.F."/>
        </authorList>
    </citation>
    <scope>NUCLEOTIDE SEQUENCE</scope>
    <source>
        <strain evidence="1">R40</strain>
    </source>
</reference>
<evidence type="ECO:0000313" key="1">
    <source>
        <dbReference type="EMBL" id="KAG0573267.1"/>
    </source>
</evidence>
<organism evidence="1 2">
    <name type="scientific">Ceratodon purpureus</name>
    <name type="common">Fire moss</name>
    <name type="synonym">Dicranum purpureum</name>
    <dbReference type="NCBI Taxonomy" id="3225"/>
    <lineage>
        <taxon>Eukaryota</taxon>
        <taxon>Viridiplantae</taxon>
        <taxon>Streptophyta</taxon>
        <taxon>Embryophyta</taxon>
        <taxon>Bryophyta</taxon>
        <taxon>Bryophytina</taxon>
        <taxon>Bryopsida</taxon>
        <taxon>Dicranidae</taxon>
        <taxon>Pseudoditrichales</taxon>
        <taxon>Ditrichaceae</taxon>
        <taxon>Ceratodon</taxon>
    </lineage>
</organism>
<proteinExistence type="predicted"/>
<protein>
    <submittedName>
        <fullName evidence="1">Uncharacterized protein</fullName>
    </submittedName>
</protein>
<gene>
    <name evidence="1" type="ORF">KC19_VG163400</name>
</gene>
<dbReference type="Proteomes" id="UP000822688">
    <property type="component" value="Chromosome V"/>
</dbReference>
<comment type="caution">
    <text evidence="1">The sequence shown here is derived from an EMBL/GenBank/DDBJ whole genome shotgun (WGS) entry which is preliminary data.</text>
</comment>
<name>A0A8T0HR42_CERPU</name>
<evidence type="ECO:0000313" key="2">
    <source>
        <dbReference type="Proteomes" id="UP000822688"/>
    </source>
</evidence>
<dbReference type="AlphaFoldDB" id="A0A8T0HR42"/>
<sequence length="144" mass="16131">MQLHIIHLLMASTSCYKVQEAASKSDIHCKLISAIPALSVGLTQFVFIMLRHAHVFILSILIMRCKGLIHCIKQLGLILNAIQRLYIGNHHSVNVVHANIANVPRNPCVNGVYLFEVEEFVMFIESTTRTCSQGVHLCLQGVHF</sequence>